<keyword evidence="1" id="KW-0472">Membrane</keyword>
<evidence type="ECO:0000313" key="2">
    <source>
        <dbReference type="EMBL" id="OQD59432.1"/>
    </source>
</evidence>
<evidence type="ECO:0000256" key="1">
    <source>
        <dbReference type="SAM" id="Phobius"/>
    </source>
</evidence>
<accession>A0A1V6N477</accession>
<protein>
    <submittedName>
        <fullName evidence="2">Uncharacterized protein</fullName>
    </submittedName>
</protein>
<dbReference type="AlphaFoldDB" id="A0A1V6N477"/>
<feature type="transmembrane region" description="Helical" evidence="1">
    <location>
        <begin position="92"/>
        <end position="113"/>
    </location>
</feature>
<dbReference type="Proteomes" id="UP000191661">
    <property type="component" value="Unassembled WGS sequence"/>
</dbReference>
<proteinExistence type="predicted"/>
<keyword evidence="3" id="KW-1185">Reference proteome</keyword>
<keyword evidence="1" id="KW-1133">Transmembrane helix</keyword>
<sequence>MFTFLRVRTFSDDNILPETGIGYNFKFSYFLSLFASVGFFMVFPLFFGAKDHLYFFVIVFILALAGAVVPVIPDQINKLLPYDIRSEKGQKLLVAITLVLVISLWLFVIIYYISMGASPSELSPARFGGG</sequence>
<evidence type="ECO:0000313" key="3">
    <source>
        <dbReference type="Proteomes" id="UP000191661"/>
    </source>
</evidence>
<dbReference type="RefSeq" id="WP_080459666.1">
    <property type="nucleotide sequence ID" value="NZ_JXMW01000003.1"/>
</dbReference>
<comment type="caution">
    <text evidence="2">The sequence shown here is derived from an EMBL/GenBank/DDBJ whole genome shotgun (WGS) entry which is preliminary data.</text>
</comment>
<gene>
    <name evidence="2" type="ORF">MBBAR_3c00880</name>
</gene>
<reference evidence="2 3" key="1">
    <citation type="submission" date="2014-12" db="EMBL/GenBank/DDBJ databases">
        <title>Genome sequence of Methanobrevibacter arboriphilicus DH1, DSM1125.</title>
        <authorList>
            <person name="Poehlein A."/>
            <person name="Thauer R.K."/>
            <person name="Seedorf H."/>
            <person name="Daniel R."/>
        </authorList>
    </citation>
    <scope>NUCLEOTIDE SEQUENCE [LARGE SCALE GENOMIC DNA]</scope>
    <source>
        <strain evidence="2 3">DH1</strain>
    </source>
</reference>
<keyword evidence="1" id="KW-0812">Transmembrane</keyword>
<organism evidence="2 3">
    <name type="scientific">Methanobrevibacter arboriphilus JCM 13429 = DSM 1125</name>
    <dbReference type="NCBI Taxonomy" id="1300164"/>
    <lineage>
        <taxon>Archaea</taxon>
        <taxon>Methanobacteriati</taxon>
        <taxon>Methanobacteriota</taxon>
        <taxon>Methanomada group</taxon>
        <taxon>Methanobacteria</taxon>
        <taxon>Methanobacteriales</taxon>
        <taxon>Methanobacteriaceae</taxon>
        <taxon>Methanobrevibacter</taxon>
    </lineage>
</organism>
<feature type="transmembrane region" description="Helical" evidence="1">
    <location>
        <begin position="53"/>
        <end position="72"/>
    </location>
</feature>
<feature type="transmembrane region" description="Helical" evidence="1">
    <location>
        <begin position="27"/>
        <end position="47"/>
    </location>
</feature>
<name>A0A1V6N477_METAZ</name>
<dbReference type="EMBL" id="JXMW01000003">
    <property type="protein sequence ID" value="OQD59432.1"/>
    <property type="molecule type" value="Genomic_DNA"/>
</dbReference>